<feature type="domain" description="Glycosyltransferase subfamily 4-like N-terminal" evidence="2">
    <location>
        <begin position="16"/>
        <end position="165"/>
    </location>
</feature>
<dbReference type="Pfam" id="PF13439">
    <property type="entry name" value="Glyco_transf_4"/>
    <property type="match status" value="1"/>
</dbReference>
<dbReference type="InterPro" id="IPR001296">
    <property type="entry name" value="Glyco_trans_1"/>
</dbReference>
<keyword evidence="4" id="KW-1185">Reference proteome</keyword>
<dbReference type="Pfam" id="PF00534">
    <property type="entry name" value="Glycos_transf_1"/>
    <property type="match status" value="1"/>
</dbReference>
<accession>A0A2G1QPK8</accession>
<evidence type="ECO:0000259" key="1">
    <source>
        <dbReference type="Pfam" id="PF00534"/>
    </source>
</evidence>
<sequence length="354" mass="39027">MTQVHIIQNFAPGGIEHLVLALAEAPDIHVFSLEGTIGTLADAWPKIGAVATRLDAFGKCPGVDVRLPFRLARRLRQIKASSVVTHHAGPLVYGGAATRLAGINTYAHVEHDAWHLDQWRRRLLVRGALALYRPHRVAVSRVVANAARKRTGFSFRVIPNGVDCDAFRPVRKDEARMRLGLPTDKRLIGCLGRLEHVKGFDRMVEAARYLPEDVMVVIWGEGSERWRLTERICELGLSERVIMPGRTDRSNAIYPALDLFCLPSRSEGLPLSMLEAQACGVPVVASDVGGVRDGLCPDTGLALTLSDREPWRLADALLRHLEGLPAGDPRPFIQANLSFSETRDAYRALEVSHA</sequence>
<evidence type="ECO:0000259" key="2">
    <source>
        <dbReference type="Pfam" id="PF13439"/>
    </source>
</evidence>
<name>A0A2G1QPK8_9HYPH</name>
<feature type="domain" description="Glycosyl transferase family 1" evidence="1">
    <location>
        <begin position="172"/>
        <end position="298"/>
    </location>
</feature>
<comment type="caution">
    <text evidence="3">The sequence shown here is derived from an EMBL/GenBank/DDBJ whole genome shotgun (WGS) entry which is preliminary data.</text>
</comment>
<evidence type="ECO:0000313" key="3">
    <source>
        <dbReference type="EMBL" id="PHP67442.1"/>
    </source>
</evidence>
<protein>
    <submittedName>
        <fullName evidence="3">Glycosyl transferase</fullName>
    </submittedName>
</protein>
<dbReference type="SUPFAM" id="SSF53756">
    <property type="entry name" value="UDP-Glycosyltransferase/glycogen phosphorylase"/>
    <property type="match status" value="1"/>
</dbReference>
<dbReference type="AlphaFoldDB" id="A0A2G1QPK8"/>
<evidence type="ECO:0000313" key="4">
    <source>
        <dbReference type="Proteomes" id="UP000221168"/>
    </source>
</evidence>
<keyword evidence="3" id="KW-0808">Transferase</keyword>
<proteinExistence type="predicted"/>
<organism evidence="3 4">
    <name type="scientific">Zhengella mangrovi</name>
    <dbReference type="NCBI Taxonomy" id="1982044"/>
    <lineage>
        <taxon>Bacteria</taxon>
        <taxon>Pseudomonadati</taxon>
        <taxon>Pseudomonadota</taxon>
        <taxon>Alphaproteobacteria</taxon>
        <taxon>Hyphomicrobiales</taxon>
        <taxon>Notoacmeibacteraceae</taxon>
        <taxon>Zhengella</taxon>
    </lineage>
</organism>
<dbReference type="PANTHER" id="PTHR12526">
    <property type="entry name" value="GLYCOSYLTRANSFERASE"/>
    <property type="match status" value="1"/>
</dbReference>
<dbReference type="Gene3D" id="3.40.50.2000">
    <property type="entry name" value="Glycogen Phosphorylase B"/>
    <property type="match status" value="2"/>
</dbReference>
<dbReference type="GO" id="GO:0016757">
    <property type="term" value="F:glycosyltransferase activity"/>
    <property type="evidence" value="ECO:0007669"/>
    <property type="project" value="InterPro"/>
</dbReference>
<dbReference type="Proteomes" id="UP000221168">
    <property type="component" value="Unassembled WGS sequence"/>
</dbReference>
<dbReference type="EMBL" id="PDVP01000003">
    <property type="protein sequence ID" value="PHP67442.1"/>
    <property type="molecule type" value="Genomic_DNA"/>
</dbReference>
<dbReference type="RefSeq" id="WP_099305323.1">
    <property type="nucleotide sequence ID" value="NZ_PDVP01000003.1"/>
</dbReference>
<dbReference type="InterPro" id="IPR028098">
    <property type="entry name" value="Glyco_trans_4-like_N"/>
</dbReference>
<reference evidence="3 4" key="1">
    <citation type="submission" date="2017-10" db="EMBL/GenBank/DDBJ databases">
        <title>Sedimentibacterium mangrovi gen. nov., sp. nov., a novel member of family Phyllobacteriacea isolated from mangrove sediment.</title>
        <authorList>
            <person name="Liao H."/>
            <person name="Tian Y."/>
        </authorList>
    </citation>
    <scope>NUCLEOTIDE SEQUENCE [LARGE SCALE GENOMIC DNA]</scope>
    <source>
        <strain evidence="3 4">X9-2-2</strain>
    </source>
</reference>
<gene>
    <name evidence="3" type="ORF">CSC94_06960</name>
</gene>
<dbReference type="OrthoDB" id="9781738at2"/>